<accession>A0ABQ6PIN2</accession>
<dbReference type="InterPro" id="IPR012467">
    <property type="entry name" value="DUF1684"/>
</dbReference>
<proteinExistence type="predicted"/>
<dbReference type="Proteomes" id="UP001338309">
    <property type="component" value="Unassembled WGS sequence"/>
</dbReference>
<keyword evidence="3" id="KW-1185">Reference proteome</keyword>
<feature type="signal peptide" evidence="1">
    <location>
        <begin position="1"/>
        <end position="19"/>
    </location>
</feature>
<dbReference type="PANTHER" id="PTHR41913">
    <property type="entry name" value="DUF1684 DOMAIN-CONTAINING PROTEIN"/>
    <property type="match status" value="1"/>
</dbReference>
<evidence type="ECO:0000256" key="1">
    <source>
        <dbReference type="SAM" id="SignalP"/>
    </source>
</evidence>
<sequence length="285" mass="32727">MKKLLFTFLFVLFSSLVIAQNPAHEAWKKQRESELLAEDGWLNLAGLIWIDENKSYLNAWSKDSLMVSEEPTAGNIGTFQWLGDSVWFLFNSKISPKPKSQKTLVYPLDYGKGGGAYFDHWKWTVIERGGNFALRLRDLTHPALRAFEPISVFDYDSAFRVNAFFRPSFNQTMEIPNVLGQVIEWKVMGILEFELEGKPRQLTVLDELGKFFVIFSDITNEQITYPTGRYLYVDYPDRSGNTIIDFNFAYNPPCAFTPYATCPIPPKVNRLELAIQAGEKLPKEH</sequence>
<evidence type="ECO:0000313" key="3">
    <source>
        <dbReference type="Proteomes" id="UP001338309"/>
    </source>
</evidence>
<gene>
    <name evidence="2" type="ORF">Aconfl_00780</name>
</gene>
<evidence type="ECO:0000313" key="2">
    <source>
        <dbReference type="EMBL" id="GMQ27436.1"/>
    </source>
</evidence>
<keyword evidence="1" id="KW-0732">Signal</keyword>
<protein>
    <submittedName>
        <fullName evidence="2">DUF1684 domain-containing protein</fullName>
    </submittedName>
</protein>
<reference evidence="2 3" key="1">
    <citation type="submission" date="2023-08" db="EMBL/GenBank/DDBJ databases">
        <title>Draft genome sequence of Algoriphagus confluentis.</title>
        <authorList>
            <person name="Takatani N."/>
            <person name="Hosokawa M."/>
            <person name="Sawabe T."/>
        </authorList>
    </citation>
    <scope>NUCLEOTIDE SEQUENCE [LARGE SCALE GENOMIC DNA]</scope>
    <source>
        <strain evidence="2 3">NBRC 111222</strain>
    </source>
</reference>
<feature type="chain" id="PRO_5046850871" evidence="1">
    <location>
        <begin position="20"/>
        <end position="285"/>
    </location>
</feature>
<organism evidence="2 3">
    <name type="scientific">Algoriphagus confluentis</name>
    <dbReference type="NCBI Taxonomy" id="1697556"/>
    <lineage>
        <taxon>Bacteria</taxon>
        <taxon>Pseudomonadati</taxon>
        <taxon>Bacteroidota</taxon>
        <taxon>Cytophagia</taxon>
        <taxon>Cytophagales</taxon>
        <taxon>Cyclobacteriaceae</taxon>
        <taxon>Algoriphagus</taxon>
    </lineage>
</organism>
<name>A0ABQ6PIN2_9BACT</name>
<dbReference type="EMBL" id="BTPD01000001">
    <property type="protein sequence ID" value="GMQ27436.1"/>
    <property type="molecule type" value="Genomic_DNA"/>
</dbReference>
<dbReference type="PANTHER" id="PTHR41913:SF1">
    <property type="entry name" value="DUF1684 DOMAIN-CONTAINING PROTEIN"/>
    <property type="match status" value="1"/>
</dbReference>
<dbReference type="RefSeq" id="WP_338222257.1">
    <property type="nucleotide sequence ID" value="NZ_BTPD01000001.1"/>
</dbReference>
<dbReference type="Pfam" id="PF07920">
    <property type="entry name" value="DUF1684"/>
    <property type="match status" value="1"/>
</dbReference>
<comment type="caution">
    <text evidence="2">The sequence shown here is derived from an EMBL/GenBank/DDBJ whole genome shotgun (WGS) entry which is preliminary data.</text>
</comment>